<feature type="compositionally biased region" description="Polar residues" evidence="6">
    <location>
        <begin position="351"/>
        <end position="363"/>
    </location>
</feature>
<evidence type="ECO:0000256" key="6">
    <source>
        <dbReference type="SAM" id="MobiDB-lite"/>
    </source>
</evidence>
<dbReference type="AlphaFoldDB" id="A0A2A9NP40"/>
<accession>A0A2A9NP40</accession>
<dbReference type="InterPro" id="IPR037525">
    <property type="entry name" value="Velvet_dom"/>
</dbReference>
<feature type="region of interest" description="Disordered" evidence="6">
    <location>
        <begin position="229"/>
        <end position="816"/>
    </location>
</feature>
<feature type="compositionally biased region" description="Basic and acidic residues" evidence="6">
    <location>
        <begin position="781"/>
        <end position="798"/>
    </location>
</feature>
<feature type="compositionally biased region" description="Polar residues" evidence="6">
    <location>
        <begin position="670"/>
        <end position="682"/>
    </location>
</feature>
<dbReference type="GO" id="GO:0030435">
    <property type="term" value="P:sporulation resulting in formation of a cellular spore"/>
    <property type="evidence" value="ECO:0007669"/>
    <property type="project" value="UniProtKB-KW"/>
</dbReference>
<dbReference type="OrthoDB" id="5599552at2759"/>
<name>A0A2A9NP40_9AGAR</name>
<protein>
    <recommendedName>
        <fullName evidence="7">Velvet domain-containing protein</fullName>
    </recommendedName>
</protein>
<feature type="compositionally biased region" description="Pro residues" evidence="6">
    <location>
        <begin position="559"/>
        <end position="580"/>
    </location>
</feature>
<sequence length="816" mass="88183">MTSHYAYDRDRLEYELVVRQEPKQARMCGVGGKADRRPIDPPPIVQLRVIDPNAPSSPRRRRTSTSGSVPGSPTSSSRPDPSSSREVVTYAQSYLQNPYYFMFASLAKPDDDAELHWLKDGRTRCTTGSVVSSLYHLKDPQHNNEDAGFFVFPDLSVRTEGSYRLKLSLFEVVGNNVRHCKSIYSAPFYVYTAKKFPGMEESTPLSCSLADQGIKIRIRKDIRVRKRPIQALEPLSNPLDGPHDNDDGDRDGDPDGKRSSAKRSRTEESIEGSRETTHNEPAVLSAPQQSQPWPPVASIDSSLAPTIPPPPNAQTIPPPSGHGTSSSAINSTVPMTSPTGYDTRVGPYQPYDSTQPQQMSSQAPHAVAVATQYRTDNNQQQPPAQQQISPPQAQQQYPNPHHHPPPAQHIPPPPSHMHPPPGTHIAHHAVPPPVQQGYSPYPSQGWGAPPPPPSQPQQQMYDPYAHYHQHPQHPPPPPHYASMPPPPGPPGMHMQHPPPARYDYPGAMYGQHPPPAPHPYAGYYDQPPPPPPPHPHPHQSQHPQQYPHVGTGTASPSNSMPPPVAPPIVPPGSMPPPAPTTPGYVDYNPAPYARGTVSPQPRPYPTHPPAHYGPYPPPPHHQPRHYGHPPPHPYGYPAYPPPHPAPTAESWGNPPAYPPHSTPAVWTDAYSPQQPQPNTTAPVGQPPTPGSATIPGAAPPSLPANGNVGPVSNPGDRIQLAPIRPGIHVNSAASTVASSSPSISHAVPVTGPTAPGSTSSTTNGGYPVIQLTSSTRNGYDSAREDRDDRGERDADRMGGRPGKKNPLSIGSIISNE</sequence>
<feature type="compositionally biased region" description="Pro residues" evidence="6">
    <location>
        <begin position="472"/>
        <end position="500"/>
    </location>
</feature>
<evidence type="ECO:0000256" key="2">
    <source>
        <dbReference type="ARBA" id="ARBA00022969"/>
    </source>
</evidence>
<dbReference type="InterPro" id="IPR021740">
    <property type="entry name" value="Velvet"/>
</dbReference>
<evidence type="ECO:0000256" key="1">
    <source>
        <dbReference type="ARBA" id="ARBA00004123"/>
    </source>
</evidence>
<feature type="compositionally biased region" description="Low complexity" evidence="6">
    <location>
        <begin position="456"/>
        <end position="466"/>
    </location>
</feature>
<dbReference type="Pfam" id="PF11754">
    <property type="entry name" value="Velvet"/>
    <property type="match status" value="1"/>
</dbReference>
<dbReference type="Gene3D" id="2.60.40.3960">
    <property type="entry name" value="Velvet domain"/>
    <property type="match status" value="1"/>
</dbReference>
<dbReference type="EMBL" id="KZ302011">
    <property type="protein sequence ID" value="PFH50101.1"/>
    <property type="molecule type" value="Genomic_DNA"/>
</dbReference>
<feature type="compositionally biased region" description="Pro residues" evidence="6">
    <location>
        <begin position="405"/>
        <end position="422"/>
    </location>
</feature>
<evidence type="ECO:0000313" key="9">
    <source>
        <dbReference type="Proteomes" id="UP000242287"/>
    </source>
</evidence>
<reference evidence="8 9" key="1">
    <citation type="submission" date="2014-02" db="EMBL/GenBank/DDBJ databases">
        <title>Transposable element dynamics among asymbiotic and ectomycorrhizal Amanita fungi.</title>
        <authorList>
            <consortium name="DOE Joint Genome Institute"/>
            <person name="Hess J."/>
            <person name="Skrede I."/>
            <person name="Wolfe B."/>
            <person name="LaButti K."/>
            <person name="Ohm R.A."/>
            <person name="Grigoriev I.V."/>
            <person name="Pringle A."/>
        </authorList>
    </citation>
    <scope>NUCLEOTIDE SEQUENCE [LARGE SCALE GENOMIC DNA]</scope>
    <source>
        <strain evidence="8 9">SKay4041</strain>
    </source>
</reference>
<feature type="compositionally biased region" description="Low complexity" evidence="6">
    <location>
        <begin position="379"/>
        <end position="399"/>
    </location>
</feature>
<feature type="compositionally biased region" description="Polar residues" evidence="6">
    <location>
        <begin position="322"/>
        <end position="340"/>
    </location>
</feature>
<keyword evidence="2" id="KW-0749">Sporulation</keyword>
<keyword evidence="5" id="KW-0539">Nucleus</keyword>
<comment type="subcellular location">
    <subcellularLocation>
        <location evidence="1">Nucleus</location>
    </subcellularLocation>
</comment>
<dbReference type="PROSITE" id="PS51821">
    <property type="entry name" value="VELVET"/>
    <property type="match status" value="1"/>
</dbReference>
<dbReference type="STRING" id="703135.A0A2A9NP40"/>
<organism evidence="8 9">
    <name type="scientific">Amanita thiersii Skay4041</name>
    <dbReference type="NCBI Taxonomy" id="703135"/>
    <lineage>
        <taxon>Eukaryota</taxon>
        <taxon>Fungi</taxon>
        <taxon>Dikarya</taxon>
        <taxon>Basidiomycota</taxon>
        <taxon>Agaricomycotina</taxon>
        <taxon>Agaricomycetes</taxon>
        <taxon>Agaricomycetidae</taxon>
        <taxon>Agaricales</taxon>
        <taxon>Pluteineae</taxon>
        <taxon>Amanitaceae</taxon>
        <taxon>Amanita</taxon>
    </lineage>
</organism>
<evidence type="ECO:0000256" key="4">
    <source>
        <dbReference type="ARBA" id="ARBA00023163"/>
    </source>
</evidence>
<dbReference type="Proteomes" id="UP000242287">
    <property type="component" value="Unassembled WGS sequence"/>
</dbReference>
<gene>
    <name evidence="8" type="ORF">AMATHDRAFT_41083</name>
</gene>
<dbReference type="PANTHER" id="PTHR33572:SF18">
    <property type="entry name" value="SPORE DEVELOPMENT REGULATOR VOSA"/>
    <property type="match status" value="1"/>
</dbReference>
<feature type="compositionally biased region" description="Pro residues" evidence="6">
    <location>
        <begin position="628"/>
        <end position="645"/>
    </location>
</feature>
<feature type="domain" description="Velvet" evidence="7">
    <location>
        <begin position="9"/>
        <end position="219"/>
    </location>
</feature>
<keyword evidence="9" id="KW-1185">Reference proteome</keyword>
<keyword evidence="4" id="KW-0804">Transcription</keyword>
<evidence type="ECO:0000256" key="3">
    <source>
        <dbReference type="ARBA" id="ARBA00023015"/>
    </source>
</evidence>
<proteinExistence type="predicted"/>
<keyword evidence="3" id="KW-0805">Transcription regulation</keyword>
<feature type="compositionally biased region" description="Low complexity" evidence="6">
    <location>
        <begin position="538"/>
        <end position="548"/>
    </location>
</feature>
<dbReference type="GO" id="GO:0005634">
    <property type="term" value="C:nucleus"/>
    <property type="evidence" value="ECO:0007669"/>
    <property type="project" value="UniProtKB-SubCell"/>
</dbReference>
<evidence type="ECO:0000259" key="7">
    <source>
        <dbReference type="PROSITE" id="PS51821"/>
    </source>
</evidence>
<feature type="compositionally biased region" description="Pro residues" evidence="6">
    <location>
        <begin position="306"/>
        <end position="320"/>
    </location>
</feature>
<feature type="compositionally biased region" description="Low complexity" evidence="6">
    <location>
        <begin position="64"/>
        <end position="84"/>
    </location>
</feature>
<evidence type="ECO:0000313" key="8">
    <source>
        <dbReference type="EMBL" id="PFH50101.1"/>
    </source>
</evidence>
<dbReference type="InterPro" id="IPR038491">
    <property type="entry name" value="Velvet_dom_sf"/>
</dbReference>
<feature type="compositionally biased region" description="Basic and acidic residues" evidence="6">
    <location>
        <begin position="241"/>
        <end position="278"/>
    </location>
</feature>
<feature type="compositionally biased region" description="Low complexity" evidence="6">
    <location>
        <begin position="729"/>
        <end position="767"/>
    </location>
</feature>
<feature type="region of interest" description="Disordered" evidence="6">
    <location>
        <begin position="23"/>
        <end position="85"/>
    </location>
</feature>
<evidence type="ECO:0000256" key="5">
    <source>
        <dbReference type="ARBA" id="ARBA00023242"/>
    </source>
</evidence>
<dbReference type="PANTHER" id="PTHR33572">
    <property type="entry name" value="SPORE DEVELOPMENT REGULATOR VOSA"/>
    <property type="match status" value="1"/>
</dbReference>